<gene>
    <name evidence="2" type="ORF">IZO911_LOCUS12553</name>
    <name evidence="3" type="ORF">JYZ213_LOCUS11678</name>
    <name evidence="4" type="ORF">JYZ213_LOCUS11679</name>
    <name evidence="8" type="ORF">KXQ929_LOCUS34531</name>
    <name evidence="7" type="ORF">OKA104_LOCUS21546</name>
    <name evidence="6" type="ORF">OXD698_LOCUS5604</name>
    <name evidence="5" type="ORF">VCS650_LOCUS10604</name>
</gene>
<sequence length="80" mass="8724">MATSINMGYSGYVDAYGRPIGNDVNKWFKNGVRPVGIDTSRKPCSHLTVCYIFLGITCFILISAAIIVPLVISSINKNNN</sequence>
<evidence type="ECO:0000313" key="6">
    <source>
        <dbReference type="EMBL" id="CAF3584960.1"/>
    </source>
</evidence>
<dbReference type="EMBL" id="CAJNON010000076">
    <property type="protein sequence ID" value="CAF0925156.1"/>
    <property type="molecule type" value="Genomic_DNA"/>
</dbReference>
<keyword evidence="1" id="KW-1133">Transmembrane helix</keyword>
<keyword evidence="1" id="KW-0812">Transmembrane</keyword>
<dbReference type="EMBL" id="CAJNOG010000088">
    <property type="protein sequence ID" value="CAF0922217.1"/>
    <property type="molecule type" value="Genomic_DNA"/>
</dbReference>
<evidence type="ECO:0000313" key="9">
    <source>
        <dbReference type="Proteomes" id="UP000663860"/>
    </source>
</evidence>
<evidence type="ECO:0000313" key="5">
    <source>
        <dbReference type="EMBL" id="CAF0925156.1"/>
    </source>
</evidence>
<evidence type="ECO:0000313" key="7">
    <source>
        <dbReference type="EMBL" id="CAF3851910.1"/>
    </source>
</evidence>
<evidence type="ECO:0000313" key="3">
    <source>
        <dbReference type="EMBL" id="CAF0922197.1"/>
    </source>
</evidence>
<dbReference type="Proteomes" id="UP000663860">
    <property type="component" value="Unassembled WGS sequence"/>
</dbReference>
<reference evidence="2" key="1">
    <citation type="submission" date="2021-02" db="EMBL/GenBank/DDBJ databases">
        <authorList>
            <person name="Nowell W R."/>
        </authorList>
    </citation>
    <scope>NUCLEOTIDE SEQUENCE</scope>
</reference>
<dbReference type="EMBL" id="CAJNOE010000097">
    <property type="protein sequence ID" value="CAF0906730.1"/>
    <property type="molecule type" value="Genomic_DNA"/>
</dbReference>
<dbReference type="Proteomes" id="UP000663868">
    <property type="component" value="Unassembled WGS sequence"/>
</dbReference>
<comment type="caution">
    <text evidence="2">The sequence shown here is derived from an EMBL/GenBank/DDBJ whole genome shotgun (WGS) entry which is preliminary data.</text>
</comment>
<dbReference type="Proteomes" id="UP000663844">
    <property type="component" value="Unassembled WGS sequence"/>
</dbReference>
<evidence type="ECO:0000313" key="4">
    <source>
        <dbReference type="EMBL" id="CAF0922217.1"/>
    </source>
</evidence>
<keyword evidence="1" id="KW-0472">Membrane</keyword>
<feature type="transmembrane region" description="Helical" evidence="1">
    <location>
        <begin position="49"/>
        <end position="72"/>
    </location>
</feature>
<dbReference type="EMBL" id="CAJNOG010000088">
    <property type="protein sequence ID" value="CAF0922197.1"/>
    <property type="molecule type" value="Genomic_DNA"/>
</dbReference>
<dbReference type="Proteomes" id="UP000663881">
    <property type="component" value="Unassembled WGS sequence"/>
</dbReference>
<dbReference type="EMBL" id="CAJOBB010004732">
    <property type="protein sequence ID" value="CAF4101044.1"/>
    <property type="molecule type" value="Genomic_DNA"/>
</dbReference>
<evidence type="ECO:0000313" key="8">
    <source>
        <dbReference type="EMBL" id="CAF4101044.1"/>
    </source>
</evidence>
<dbReference type="EMBL" id="CAJOAZ010000230">
    <property type="protein sequence ID" value="CAF3584960.1"/>
    <property type="molecule type" value="Genomic_DNA"/>
</dbReference>
<protein>
    <submittedName>
        <fullName evidence="2">Uncharacterized protein</fullName>
    </submittedName>
</protein>
<dbReference type="Proteomes" id="UP000663845">
    <property type="component" value="Unassembled WGS sequence"/>
</dbReference>
<dbReference type="EMBL" id="CAJOAY010001506">
    <property type="protein sequence ID" value="CAF3851910.1"/>
    <property type="molecule type" value="Genomic_DNA"/>
</dbReference>
<organism evidence="2 9">
    <name type="scientific">Adineta steineri</name>
    <dbReference type="NCBI Taxonomy" id="433720"/>
    <lineage>
        <taxon>Eukaryota</taxon>
        <taxon>Metazoa</taxon>
        <taxon>Spiralia</taxon>
        <taxon>Gnathifera</taxon>
        <taxon>Rotifera</taxon>
        <taxon>Eurotatoria</taxon>
        <taxon>Bdelloidea</taxon>
        <taxon>Adinetida</taxon>
        <taxon>Adinetidae</taxon>
        <taxon>Adineta</taxon>
    </lineage>
</organism>
<dbReference type="OrthoDB" id="9978270at2759"/>
<dbReference type="Proteomes" id="UP000663891">
    <property type="component" value="Unassembled WGS sequence"/>
</dbReference>
<evidence type="ECO:0000313" key="2">
    <source>
        <dbReference type="EMBL" id="CAF0906730.1"/>
    </source>
</evidence>
<name>A0A814A4E5_9BILA</name>
<evidence type="ECO:0000256" key="1">
    <source>
        <dbReference type="SAM" id="Phobius"/>
    </source>
</evidence>
<dbReference type="AlphaFoldDB" id="A0A814A4E5"/>
<proteinExistence type="predicted"/>
<accession>A0A814A4E5</accession>